<gene>
    <name evidence="1" type="ORF">D0466_00510</name>
</gene>
<sequence>MENIINFHVTGSSKGLQTITKAGKHTLTIDEPPVMGGQDSGPNPLQTLLSALSGCENIVANVVAKEMEFDLQGIEFDIKAVLDRRGFMGDPNVKPYFQSVTIAATVKTSEPQQRINELQRITDSRCPIYATLEAAGIPIETKWSKA</sequence>
<dbReference type="InterPro" id="IPR036102">
    <property type="entry name" value="OsmC/Ohrsf"/>
</dbReference>
<dbReference type="InterPro" id="IPR052924">
    <property type="entry name" value="OsmC/Ohr_hydroprdx_reductase"/>
</dbReference>
<dbReference type="Proteomes" id="UP000262939">
    <property type="component" value="Unassembled WGS sequence"/>
</dbReference>
<protein>
    <submittedName>
        <fullName evidence="1">OsmC family peroxiredoxin</fullName>
    </submittedName>
</protein>
<dbReference type="PANTHER" id="PTHR35368">
    <property type="entry name" value="HYDROPEROXIDE REDUCTASE"/>
    <property type="match status" value="1"/>
</dbReference>
<evidence type="ECO:0000313" key="1">
    <source>
        <dbReference type="EMBL" id="RFU66633.1"/>
    </source>
</evidence>
<dbReference type="InterPro" id="IPR003718">
    <property type="entry name" value="OsmC/Ohr_fam"/>
</dbReference>
<keyword evidence="2" id="KW-1185">Reference proteome</keyword>
<reference evidence="1 2" key="1">
    <citation type="submission" date="2018-08" db="EMBL/GenBank/DDBJ databases">
        <title>Bacillus chawlae sp. nov., Bacillus glennii sp. nov., and Bacillus saganii sp. nov. Isolated from the Vehicle Assembly Building at Kennedy Space Center where the Viking Spacecraft were Assembled.</title>
        <authorList>
            <person name="Seuylemezian A."/>
            <person name="Vaishampayan P."/>
        </authorList>
    </citation>
    <scope>NUCLEOTIDE SEQUENCE [LARGE SCALE GENOMIC DNA]</scope>
    <source>
        <strain evidence="1 2">V44-8</strain>
    </source>
</reference>
<evidence type="ECO:0000313" key="2">
    <source>
        <dbReference type="Proteomes" id="UP000262939"/>
    </source>
</evidence>
<dbReference type="SUPFAM" id="SSF82784">
    <property type="entry name" value="OsmC-like"/>
    <property type="match status" value="1"/>
</dbReference>
<dbReference type="EMBL" id="QVTD01000001">
    <property type="protein sequence ID" value="RFU66633.1"/>
    <property type="molecule type" value="Genomic_DNA"/>
</dbReference>
<dbReference type="AlphaFoldDB" id="A0A372LLI1"/>
<dbReference type="Gene3D" id="3.30.300.20">
    <property type="match status" value="1"/>
</dbReference>
<comment type="caution">
    <text evidence="1">The sequence shown here is derived from an EMBL/GenBank/DDBJ whole genome shotgun (WGS) entry which is preliminary data.</text>
</comment>
<name>A0A372LLI1_9BACI</name>
<dbReference type="Pfam" id="PF02566">
    <property type="entry name" value="OsmC"/>
    <property type="match status" value="1"/>
</dbReference>
<dbReference type="OrthoDB" id="1433018at2"/>
<proteinExistence type="predicted"/>
<dbReference type="InterPro" id="IPR015946">
    <property type="entry name" value="KH_dom-like_a/b"/>
</dbReference>
<accession>A0A372LLI1</accession>
<dbReference type="PANTHER" id="PTHR35368:SF1">
    <property type="entry name" value="HYDROPEROXIDE REDUCTASE"/>
    <property type="match status" value="1"/>
</dbReference>
<organism evidence="1 2">
    <name type="scientific">Peribacillus glennii</name>
    <dbReference type="NCBI Taxonomy" id="2303991"/>
    <lineage>
        <taxon>Bacteria</taxon>
        <taxon>Bacillati</taxon>
        <taxon>Bacillota</taxon>
        <taxon>Bacilli</taxon>
        <taxon>Bacillales</taxon>
        <taxon>Bacillaceae</taxon>
        <taxon>Peribacillus</taxon>
    </lineage>
</organism>
<dbReference type="RefSeq" id="WP_117320605.1">
    <property type="nucleotide sequence ID" value="NZ_QVTD01000001.1"/>
</dbReference>